<reference evidence="2" key="1">
    <citation type="submission" date="2023-01" db="EMBL/GenBank/DDBJ databases">
        <title>Key to firefly adult light organ development and bioluminescence: homeobox transcription factors regulate luciferase expression and transportation to peroxisome.</title>
        <authorList>
            <person name="Fu X."/>
        </authorList>
    </citation>
    <scope>NUCLEOTIDE SEQUENCE [LARGE SCALE GENOMIC DNA]</scope>
</reference>
<keyword evidence="2" id="KW-1185">Reference proteome</keyword>
<gene>
    <name evidence="1" type="ORF">RN001_005349</name>
</gene>
<protein>
    <submittedName>
        <fullName evidence="1">Uncharacterized protein</fullName>
    </submittedName>
</protein>
<sequence length="434" mass="49553">MDQQLSTLRIQRGYFKTRLTNFKKYIEKININDFDDITIAQLETRLLKIEPLIDEFNKVHLEIKTLDNNDSEELEDDLESEIFENSYFDSIARVKCIILNVRRSDKCSVNVSLVTNNSLTQVTKDLSDIFSPEDESDSVVFKPNKTLESLNVEQQEETFKIKLQEEQYYAVFYTANWYIGRIISISIERVKVKFLEDELEDTSLDHKLSYEQDADLAIQEVLKSLDIILSMYHSELSPVGIEIAMELILRVKQKSLSKVKNSLYRQDNGTVDIGNKEATEELRENQVGTNRPAILTQGAQVGTTARFLPKGHTSRGRQQNMPVVNEAINLMKSIQSRKMQDRDEFSAFGEQNAINSILFAAEMGRFDNPLPPLFHHNPTAIYNTNLPLNIPPQFPPYCSPSPPIPASTNCLGGTTYVYSKFPSVQSEQPYGEVL</sequence>
<organism evidence="1 2">
    <name type="scientific">Aquatica leii</name>
    <dbReference type="NCBI Taxonomy" id="1421715"/>
    <lineage>
        <taxon>Eukaryota</taxon>
        <taxon>Metazoa</taxon>
        <taxon>Ecdysozoa</taxon>
        <taxon>Arthropoda</taxon>
        <taxon>Hexapoda</taxon>
        <taxon>Insecta</taxon>
        <taxon>Pterygota</taxon>
        <taxon>Neoptera</taxon>
        <taxon>Endopterygota</taxon>
        <taxon>Coleoptera</taxon>
        <taxon>Polyphaga</taxon>
        <taxon>Elateriformia</taxon>
        <taxon>Elateroidea</taxon>
        <taxon>Lampyridae</taxon>
        <taxon>Luciolinae</taxon>
        <taxon>Aquatica</taxon>
    </lineage>
</organism>
<proteinExistence type="predicted"/>
<dbReference type="Proteomes" id="UP001353858">
    <property type="component" value="Unassembled WGS sequence"/>
</dbReference>
<dbReference type="AlphaFoldDB" id="A0AAN7SS18"/>
<evidence type="ECO:0000313" key="2">
    <source>
        <dbReference type="Proteomes" id="UP001353858"/>
    </source>
</evidence>
<dbReference type="EMBL" id="JARPUR010000002">
    <property type="protein sequence ID" value="KAK4882030.1"/>
    <property type="molecule type" value="Genomic_DNA"/>
</dbReference>
<evidence type="ECO:0000313" key="1">
    <source>
        <dbReference type="EMBL" id="KAK4882030.1"/>
    </source>
</evidence>
<accession>A0AAN7SS18</accession>
<name>A0AAN7SS18_9COLE</name>
<comment type="caution">
    <text evidence="1">The sequence shown here is derived from an EMBL/GenBank/DDBJ whole genome shotgun (WGS) entry which is preliminary data.</text>
</comment>